<dbReference type="InterPro" id="IPR014905">
    <property type="entry name" value="HIRAN"/>
</dbReference>
<keyword evidence="1" id="KW-0479">Metal-binding</keyword>
<evidence type="ECO:0000256" key="3">
    <source>
        <dbReference type="SAM" id="MobiDB-lite"/>
    </source>
</evidence>
<reference evidence="5 6" key="1">
    <citation type="submission" date="2023-08" db="EMBL/GenBank/DDBJ databases">
        <title>Black Yeasts Isolated from many extreme environments.</title>
        <authorList>
            <person name="Coleine C."/>
            <person name="Stajich J.E."/>
            <person name="Selbmann L."/>
        </authorList>
    </citation>
    <scope>NUCLEOTIDE SEQUENCE [LARGE SCALE GENOMIC DNA]</scope>
    <source>
        <strain evidence="5 6">CCFEE 5910</strain>
    </source>
</reference>
<protein>
    <recommendedName>
        <fullName evidence="4">HIRAN domain-containing protein</fullName>
    </recommendedName>
</protein>
<dbReference type="EMBL" id="JAVRRJ010000007">
    <property type="protein sequence ID" value="KAK5082983.1"/>
    <property type="molecule type" value="Genomic_DNA"/>
</dbReference>
<keyword evidence="2" id="KW-0378">Hydrolase</keyword>
<evidence type="ECO:0000259" key="4">
    <source>
        <dbReference type="Pfam" id="PF08797"/>
    </source>
</evidence>
<evidence type="ECO:0000256" key="1">
    <source>
        <dbReference type="ARBA" id="ARBA00022723"/>
    </source>
</evidence>
<gene>
    <name evidence="5" type="ORF">LTR05_006865</name>
</gene>
<proteinExistence type="predicted"/>
<feature type="region of interest" description="Disordered" evidence="3">
    <location>
        <begin position="1"/>
        <end position="56"/>
    </location>
</feature>
<comment type="caution">
    <text evidence="5">The sequence shown here is derived from an EMBL/GenBank/DDBJ whole genome shotgun (WGS) entry which is preliminary data.</text>
</comment>
<evidence type="ECO:0000313" key="6">
    <source>
        <dbReference type="Proteomes" id="UP001309876"/>
    </source>
</evidence>
<sequence length="269" mass="30098">MVTNARSKKRKTETIDLTNDSDVENATPGRKHQKQTSSAYVTPPASSQVLQSSQGRSQSNLYLPTLSQSQSQPYSQDERDAWSATQQRAIEADIGREIVLTKDDDHKDVYENRQVYGILNTSIVAFGTTQAKQPLQIGHLGRDIAAKLAPFMDSGDLIIEGALTGLKGEYKCPVALKLFGTTEQPAMWDLRKRMMEVKLPVKELDKAEAARQKRQRELDKQQKARDKEAARLANTAILAQMGTVQARRRTSVKRSAILLLSTHEMCNMR</sequence>
<accession>A0AAN7SX34</accession>
<dbReference type="Gene3D" id="3.30.70.2330">
    <property type="match status" value="1"/>
</dbReference>
<feature type="domain" description="HIRAN" evidence="4">
    <location>
        <begin position="122"/>
        <end position="179"/>
    </location>
</feature>
<organism evidence="5 6">
    <name type="scientific">Lithohypha guttulata</name>
    <dbReference type="NCBI Taxonomy" id="1690604"/>
    <lineage>
        <taxon>Eukaryota</taxon>
        <taxon>Fungi</taxon>
        <taxon>Dikarya</taxon>
        <taxon>Ascomycota</taxon>
        <taxon>Pezizomycotina</taxon>
        <taxon>Eurotiomycetes</taxon>
        <taxon>Chaetothyriomycetidae</taxon>
        <taxon>Chaetothyriales</taxon>
        <taxon>Trichomeriaceae</taxon>
        <taxon>Lithohypha</taxon>
    </lineage>
</organism>
<feature type="compositionally biased region" description="Polar residues" evidence="3">
    <location>
        <begin position="35"/>
        <end position="56"/>
    </location>
</feature>
<evidence type="ECO:0000313" key="5">
    <source>
        <dbReference type="EMBL" id="KAK5082983.1"/>
    </source>
</evidence>
<evidence type="ECO:0000256" key="2">
    <source>
        <dbReference type="ARBA" id="ARBA00022801"/>
    </source>
</evidence>
<dbReference type="GO" id="GO:0008270">
    <property type="term" value="F:zinc ion binding"/>
    <property type="evidence" value="ECO:0007669"/>
    <property type="project" value="InterPro"/>
</dbReference>
<dbReference type="Pfam" id="PF08797">
    <property type="entry name" value="HIRAN"/>
    <property type="match status" value="1"/>
</dbReference>
<dbReference type="AlphaFoldDB" id="A0AAN7SX34"/>
<feature type="compositionally biased region" description="Basic residues" evidence="3">
    <location>
        <begin position="1"/>
        <end position="11"/>
    </location>
</feature>
<keyword evidence="6" id="KW-1185">Reference proteome</keyword>
<dbReference type="Proteomes" id="UP001309876">
    <property type="component" value="Unassembled WGS sequence"/>
</dbReference>
<dbReference type="GO" id="GO:0016818">
    <property type="term" value="F:hydrolase activity, acting on acid anhydrides, in phosphorus-containing anhydrides"/>
    <property type="evidence" value="ECO:0007669"/>
    <property type="project" value="InterPro"/>
</dbReference>
<dbReference type="GO" id="GO:0003676">
    <property type="term" value="F:nucleic acid binding"/>
    <property type="evidence" value="ECO:0007669"/>
    <property type="project" value="InterPro"/>
</dbReference>
<name>A0AAN7SX34_9EURO</name>